<accession>A0A6S7DRZ1</accession>
<dbReference type="Proteomes" id="UP000494117">
    <property type="component" value="Unassembled WGS sequence"/>
</dbReference>
<dbReference type="AlphaFoldDB" id="A0A6S7DRZ1"/>
<reference evidence="1 2" key="1">
    <citation type="submission" date="2020-04" db="EMBL/GenBank/DDBJ databases">
        <authorList>
            <person name="De Canck E."/>
        </authorList>
    </citation>
    <scope>NUCLEOTIDE SEQUENCE [LARGE SCALE GENOMIC DNA]</scope>
    <source>
        <strain evidence="1 2">LMG 26858</strain>
    </source>
</reference>
<gene>
    <name evidence="1" type="ORF">LMG26858_03271</name>
</gene>
<evidence type="ECO:0008006" key="3">
    <source>
        <dbReference type="Google" id="ProtNLM"/>
    </source>
</evidence>
<proteinExistence type="predicted"/>
<dbReference type="Gene3D" id="2.30.110.10">
    <property type="entry name" value="Electron Transport, Fmn-binding Protein, Chain A"/>
    <property type="match status" value="1"/>
</dbReference>
<protein>
    <recommendedName>
        <fullName evidence="3">Pyridoxamine 5'-phosphate oxidase putative domain-containing protein</fullName>
    </recommendedName>
</protein>
<name>A0A6S7DRZ1_9BURK</name>
<dbReference type="SUPFAM" id="SSF50475">
    <property type="entry name" value="FMN-binding split barrel"/>
    <property type="match status" value="1"/>
</dbReference>
<dbReference type="EMBL" id="CADILG010000024">
    <property type="protein sequence ID" value="CAB3881896.1"/>
    <property type="molecule type" value="Genomic_DNA"/>
</dbReference>
<evidence type="ECO:0000313" key="2">
    <source>
        <dbReference type="Proteomes" id="UP000494117"/>
    </source>
</evidence>
<evidence type="ECO:0000313" key="1">
    <source>
        <dbReference type="EMBL" id="CAB3881896.1"/>
    </source>
</evidence>
<organism evidence="1 2">
    <name type="scientific">Achromobacter anxifer</name>
    <dbReference type="NCBI Taxonomy" id="1287737"/>
    <lineage>
        <taxon>Bacteria</taxon>
        <taxon>Pseudomonadati</taxon>
        <taxon>Pseudomonadota</taxon>
        <taxon>Betaproteobacteria</taxon>
        <taxon>Burkholderiales</taxon>
        <taxon>Alcaligenaceae</taxon>
        <taxon>Achromobacter</taxon>
    </lineage>
</organism>
<dbReference type="InterPro" id="IPR012349">
    <property type="entry name" value="Split_barrel_FMN-bd"/>
</dbReference>
<keyword evidence="2" id="KW-1185">Reference proteome</keyword>
<sequence length="188" mass="19964">MRFRAGPWAIISDTVALQLLCGVFAVPLLPAEWSLSLPALPSLRLGGCDRDGNPHVCRALAADVLPDGRMLVLLAERAAPRVVAALRETAQVAMLATSPRSNRTLHVKGSDARVEPALPSHAGLLALRRHTLTLELADVDGFAGAPFLEHWYGVEVSELVAVRYSVTGAWNQTPGPSAGQALELEPGP</sequence>